<comment type="caution">
    <text evidence="8">The sequence shown here is derived from an EMBL/GenBank/DDBJ whole genome shotgun (WGS) entry which is preliminary data.</text>
</comment>
<dbReference type="Gene3D" id="2.40.50.40">
    <property type="match status" value="1"/>
</dbReference>
<feature type="signal peptide" evidence="6">
    <location>
        <begin position="1"/>
        <end position="22"/>
    </location>
</feature>
<dbReference type="FunFam" id="2.40.50.40:FF:000004">
    <property type="entry name" value="C-X-C motif chemokine"/>
    <property type="match status" value="1"/>
</dbReference>
<feature type="domain" description="Chemokine interleukin-8-like" evidence="7">
    <location>
        <begin position="31"/>
        <end position="92"/>
    </location>
</feature>
<evidence type="ECO:0000313" key="8">
    <source>
        <dbReference type="EMBL" id="KAF4074359.1"/>
    </source>
</evidence>
<dbReference type="InterPro" id="IPR033899">
    <property type="entry name" value="CXC_Chemokine_domain"/>
</dbReference>
<evidence type="ECO:0000256" key="3">
    <source>
        <dbReference type="ARBA" id="ARBA00022514"/>
    </source>
</evidence>
<dbReference type="PRINTS" id="PR00437">
    <property type="entry name" value="SMALLCYTKCXC"/>
</dbReference>
<dbReference type="GO" id="GO:0042056">
    <property type="term" value="F:chemoattractant activity"/>
    <property type="evidence" value="ECO:0007669"/>
    <property type="project" value="UniProtKB-ARBA"/>
</dbReference>
<evidence type="ECO:0000259" key="7">
    <source>
        <dbReference type="SMART" id="SM00199"/>
    </source>
</evidence>
<keyword evidence="9" id="KW-1185">Reference proteome</keyword>
<dbReference type="GO" id="GO:0006955">
    <property type="term" value="P:immune response"/>
    <property type="evidence" value="ECO:0007669"/>
    <property type="project" value="InterPro"/>
</dbReference>
<name>A0A7J5ZXF5_AMEME</name>
<dbReference type="InterPro" id="IPR001089">
    <property type="entry name" value="Chemokine_CXC"/>
</dbReference>
<dbReference type="InterPro" id="IPR001811">
    <property type="entry name" value="Chemokine_IL8-like_dom"/>
</dbReference>
<dbReference type="InterPro" id="IPR039809">
    <property type="entry name" value="Chemokine_b/g/d"/>
</dbReference>
<protein>
    <recommendedName>
        <fullName evidence="7">Chemokine interleukin-8-like domain-containing protein</fullName>
    </recommendedName>
</protein>
<feature type="chain" id="PRO_5036472856" description="Chemokine interleukin-8-like domain-containing protein" evidence="6">
    <location>
        <begin position="23"/>
        <end position="101"/>
    </location>
</feature>
<dbReference type="SMART" id="SM00199">
    <property type="entry name" value="SCY"/>
    <property type="match status" value="1"/>
</dbReference>
<sequence>MPRRAKLLLAVTALCCFATVFAFPMEGFTMDHQCRCLSTTNSYINSRWFQRIEILPAGPHCRNIEIIITLKDKKTVCVDPEADWVQKLINKVIKRQKSVKK</sequence>
<dbReference type="AlphaFoldDB" id="A0A7J5ZXF5"/>
<reference evidence="8 9" key="1">
    <citation type="submission" date="2020-02" db="EMBL/GenBank/DDBJ databases">
        <title>A chromosome-scale genome assembly of the black bullhead catfish (Ameiurus melas).</title>
        <authorList>
            <person name="Wen M."/>
            <person name="Zham M."/>
            <person name="Cabau C."/>
            <person name="Klopp C."/>
            <person name="Donnadieu C."/>
            <person name="Roques C."/>
            <person name="Bouchez O."/>
            <person name="Lampietro C."/>
            <person name="Jouanno E."/>
            <person name="Herpin A."/>
            <person name="Louis A."/>
            <person name="Berthelot C."/>
            <person name="Parey E."/>
            <person name="Roest-Crollius H."/>
            <person name="Braasch I."/>
            <person name="Postlethwait J."/>
            <person name="Robinson-Rechavi M."/>
            <person name="Echchiki A."/>
            <person name="Begum T."/>
            <person name="Montfort J."/>
            <person name="Schartl M."/>
            <person name="Bobe J."/>
            <person name="Guiguen Y."/>
        </authorList>
    </citation>
    <scope>NUCLEOTIDE SEQUENCE [LARGE SCALE GENOMIC DNA]</scope>
    <source>
        <strain evidence="8">M_S1</strain>
        <tissue evidence="8">Blood</tissue>
    </source>
</reference>
<accession>A0A7J5ZXF5</accession>
<comment type="function">
    <text evidence="5">Ligand for cxcr3.2. Chemotactic for macrophages.</text>
</comment>
<organism evidence="8 9">
    <name type="scientific">Ameiurus melas</name>
    <name type="common">Black bullhead</name>
    <name type="synonym">Silurus melas</name>
    <dbReference type="NCBI Taxonomy" id="219545"/>
    <lineage>
        <taxon>Eukaryota</taxon>
        <taxon>Metazoa</taxon>
        <taxon>Chordata</taxon>
        <taxon>Craniata</taxon>
        <taxon>Vertebrata</taxon>
        <taxon>Euteleostomi</taxon>
        <taxon>Actinopterygii</taxon>
        <taxon>Neopterygii</taxon>
        <taxon>Teleostei</taxon>
        <taxon>Ostariophysi</taxon>
        <taxon>Siluriformes</taxon>
        <taxon>Ictaluridae</taxon>
        <taxon>Ameiurus</taxon>
    </lineage>
</organism>
<evidence type="ECO:0000256" key="6">
    <source>
        <dbReference type="SAM" id="SignalP"/>
    </source>
</evidence>
<dbReference type="PRINTS" id="PR00436">
    <property type="entry name" value="INTERLEUKIN8"/>
</dbReference>
<evidence type="ECO:0000256" key="5">
    <source>
        <dbReference type="ARBA" id="ARBA00054901"/>
    </source>
</evidence>
<dbReference type="SUPFAM" id="SSF54117">
    <property type="entry name" value="Interleukin 8-like chemokines"/>
    <property type="match status" value="1"/>
</dbReference>
<dbReference type="EMBL" id="JAAGNN010000022">
    <property type="protein sequence ID" value="KAF4074359.1"/>
    <property type="molecule type" value="Genomic_DNA"/>
</dbReference>
<comment type="subcellular location">
    <subcellularLocation>
        <location evidence="1">Secreted</location>
    </subcellularLocation>
</comment>
<dbReference type="PANTHER" id="PTHR12015:SF203">
    <property type="entry name" value="CHEMOKINE INTERLEUKIN-8-LIKE DOMAIN-CONTAINING PROTEIN"/>
    <property type="match status" value="1"/>
</dbReference>
<evidence type="ECO:0000256" key="4">
    <source>
        <dbReference type="ARBA" id="ARBA00022525"/>
    </source>
</evidence>
<dbReference type="GO" id="GO:0005615">
    <property type="term" value="C:extracellular space"/>
    <property type="evidence" value="ECO:0007669"/>
    <property type="project" value="UniProtKB-KW"/>
</dbReference>
<dbReference type="CDD" id="cd00273">
    <property type="entry name" value="Chemokine_CXC"/>
    <property type="match status" value="1"/>
</dbReference>
<keyword evidence="4" id="KW-0964">Secreted</keyword>
<evidence type="ECO:0000313" key="9">
    <source>
        <dbReference type="Proteomes" id="UP000593565"/>
    </source>
</evidence>
<dbReference type="GO" id="GO:0006952">
    <property type="term" value="P:defense response"/>
    <property type="evidence" value="ECO:0007669"/>
    <property type="project" value="InterPro"/>
</dbReference>
<dbReference type="GO" id="GO:0008009">
    <property type="term" value="F:chemokine activity"/>
    <property type="evidence" value="ECO:0007669"/>
    <property type="project" value="InterPro"/>
</dbReference>
<evidence type="ECO:0000256" key="1">
    <source>
        <dbReference type="ARBA" id="ARBA00004613"/>
    </source>
</evidence>
<dbReference type="PANTHER" id="PTHR12015">
    <property type="entry name" value="SMALL INDUCIBLE CYTOKINE A"/>
    <property type="match status" value="1"/>
</dbReference>
<keyword evidence="3" id="KW-0202">Cytokine</keyword>
<proteinExistence type="inferred from homology"/>
<dbReference type="Pfam" id="PF00048">
    <property type="entry name" value="IL8"/>
    <property type="match status" value="1"/>
</dbReference>
<dbReference type="Proteomes" id="UP000593565">
    <property type="component" value="Unassembled WGS sequence"/>
</dbReference>
<comment type="similarity">
    <text evidence="2">Belongs to the intercrine alpha (chemokine CxC) family.</text>
</comment>
<dbReference type="InterPro" id="IPR036048">
    <property type="entry name" value="Interleukin_8-like_sf"/>
</dbReference>
<keyword evidence="6" id="KW-0732">Signal</keyword>
<gene>
    <name evidence="8" type="ORF">AMELA_G00238520</name>
</gene>
<evidence type="ECO:0000256" key="2">
    <source>
        <dbReference type="ARBA" id="ARBA00010665"/>
    </source>
</evidence>